<organism evidence="1">
    <name type="scientific">viral metagenome</name>
    <dbReference type="NCBI Taxonomy" id="1070528"/>
    <lineage>
        <taxon>unclassified sequences</taxon>
        <taxon>metagenomes</taxon>
        <taxon>organismal metagenomes</taxon>
    </lineage>
</organism>
<reference evidence="1" key="1">
    <citation type="journal article" date="2020" name="Nature">
        <title>Giant virus diversity and host interactions through global metagenomics.</title>
        <authorList>
            <person name="Schulz F."/>
            <person name="Roux S."/>
            <person name="Paez-Espino D."/>
            <person name="Jungbluth S."/>
            <person name="Walsh D.A."/>
            <person name="Denef V.J."/>
            <person name="McMahon K.D."/>
            <person name="Konstantinidis K.T."/>
            <person name="Eloe-Fadrosh E.A."/>
            <person name="Kyrpides N.C."/>
            <person name="Woyke T."/>
        </authorList>
    </citation>
    <scope>NUCLEOTIDE SEQUENCE</scope>
    <source>
        <strain evidence="1">GVMAG-M-3300023174-49</strain>
    </source>
</reference>
<evidence type="ECO:0000313" key="1">
    <source>
        <dbReference type="EMBL" id="QHT18735.1"/>
    </source>
</evidence>
<proteinExistence type="predicted"/>
<protein>
    <submittedName>
        <fullName evidence="1">Uncharacterized protein</fullName>
    </submittedName>
</protein>
<name>A0A6C0DU37_9ZZZZ</name>
<sequence length="167" mass="19509">MDPPNNLNDNYYSYNGEHYTKTFPVIWAKTHIDGTGPKNCKSCKQYGSWNGVFVAYCVSCALKYNFTRGYGIRYGIHNGEDNIFPCSDNYGTSVTNTYMKDICIDEVGDKERFVDSSQKYRFQSHNITMNKIAERNKLEYLVKLQKELDAAWELQVTWSRVRQQIEY</sequence>
<dbReference type="EMBL" id="MN739659">
    <property type="protein sequence ID" value="QHT18735.1"/>
    <property type="molecule type" value="Genomic_DNA"/>
</dbReference>
<accession>A0A6C0DU37</accession>
<dbReference type="AlphaFoldDB" id="A0A6C0DU37"/>